<dbReference type="AlphaFoldDB" id="A0A4R1AMZ6"/>
<evidence type="ECO:0000313" key="2">
    <source>
        <dbReference type="EMBL" id="TCJ01140.1"/>
    </source>
</evidence>
<protein>
    <submittedName>
        <fullName evidence="2">Uncharacterized protein</fullName>
    </submittedName>
</protein>
<dbReference type="Proteomes" id="UP000293846">
    <property type="component" value="Unassembled WGS sequence"/>
</dbReference>
<comment type="caution">
    <text evidence="2">The sequence shown here is derived from an EMBL/GenBank/DDBJ whole genome shotgun (WGS) entry which is preliminary data.</text>
</comment>
<organism evidence="2 3">
    <name type="scientific">Cytobacillus praedii</name>
    <dbReference type="NCBI Taxonomy" id="1742358"/>
    <lineage>
        <taxon>Bacteria</taxon>
        <taxon>Bacillati</taxon>
        <taxon>Bacillota</taxon>
        <taxon>Bacilli</taxon>
        <taxon>Bacillales</taxon>
        <taxon>Bacillaceae</taxon>
        <taxon>Cytobacillus</taxon>
    </lineage>
</organism>
<sequence>MARLYNTFEFIGNISIPKDTNKFHEVKESPSGWVGHRLNFAVQESKTNSVFVELYGGYSKAKSYPVKTFGKGTENEKGAKLEIPWEDRLSPETIDMVADFKKIVVDFTTDQELKKEIGRMLYEVRNLEYQDNLSDADTVKLKELKEELKKKAVNRFEFIHNYDAIVLLADKLDEYKDYKFKITGSVDYSEHKGNFYRKFNPEHIEIVPNEEKSKLTSTMDIFFTKDSLDDKDFKEDKKVYINGYVLGYEGKAKKDQFFPQQFVINAQKIDLENENQVKLFEFLKSKFNVKGKGVYHLQWQVNVFRGADTVEFTIDNLTPTQRESVEFGLSKLEDYAPKGGMLGETVYENRLVKPILKAIDKENDFSEGAVESTFEAEDLEFEYTLVEDKQQIQSQEPVKEEVKEESKPALDDLDNLFG</sequence>
<reference evidence="2 3" key="1">
    <citation type="submission" date="2019-03" db="EMBL/GenBank/DDBJ databases">
        <authorList>
            <person name="Jensen L."/>
            <person name="Storgaard J."/>
            <person name="Sulaj E."/>
            <person name="Schramm A."/>
            <person name="Marshall I.P.G."/>
        </authorList>
    </citation>
    <scope>NUCLEOTIDE SEQUENCE [LARGE SCALE GENOMIC DNA]</scope>
    <source>
        <strain evidence="2 3">2017H2G3</strain>
    </source>
</reference>
<evidence type="ECO:0000256" key="1">
    <source>
        <dbReference type="SAM" id="MobiDB-lite"/>
    </source>
</evidence>
<gene>
    <name evidence="2" type="ORF">E0Y62_25500</name>
</gene>
<accession>A0A4R1AMZ6</accession>
<feature type="compositionally biased region" description="Basic and acidic residues" evidence="1">
    <location>
        <begin position="397"/>
        <end position="410"/>
    </location>
</feature>
<dbReference type="EMBL" id="SJTH01000079">
    <property type="protein sequence ID" value="TCJ01140.1"/>
    <property type="molecule type" value="Genomic_DNA"/>
</dbReference>
<dbReference type="OrthoDB" id="2929289at2"/>
<feature type="region of interest" description="Disordered" evidence="1">
    <location>
        <begin position="390"/>
        <end position="418"/>
    </location>
</feature>
<evidence type="ECO:0000313" key="3">
    <source>
        <dbReference type="Proteomes" id="UP000293846"/>
    </source>
</evidence>
<keyword evidence="3" id="KW-1185">Reference proteome</keyword>
<name>A0A4R1AMZ6_9BACI</name>
<dbReference type="RefSeq" id="WP_131239259.1">
    <property type="nucleotide sequence ID" value="NZ_SJTH01000079.1"/>
</dbReference>
<proteinExistence type="predicted"/>